<dbReference type="AlphaFoldDB" id="A0A560DWV2"/>
<keyword evidence="3" id="KW-0804">Transcription</keyword>
<proteinExistence type="predicted"/>
<dbReference type="PRINTS" id="PR00455">
    <property type="entry name" value="HTHTETR"/>
</dbReference>
<dbReference type="SUPFAM" id="SSF46689">
    <property type="entry name" value="Homeodomain-like"/>
    <property type="match status" value="1"/>
</dbReference>
<dbReference type="EMBL" id="VITK01000003">
    <property type="protein sequence ID" value="TWB01602.1"/>
    <property type="molecule type" value="Genomic_DNA"/>
</dbReference>
<comment type="caution">
    <text evidence="6">The sequence shown here is derived from an EMBL/GenBank/DDBJ whole genome shotgun (WGS) entry which is preliminary data.</text>
</comment>
<dbReference type="GO" id="GO:0000976">
    <property type="term" value="F:transcription cis-regulatory region binding"/>
    <property type="evidence" value="ECO:0007669"/>
    <property type="project" value="TreeGrafter"/>
</dbReference>
<feature type="domain" description="HTH tetR-type" evidence="5">
    <location>
        <begin position="6"/>
        <end position="66"/>
    </location>
</feature>
<evidence type="ECO:0000313" key="6">
    <source>
        <dbReference type="EMBL" id="TWB01602.1"/>
    </source>
</evidence>
<dbReference type="FunFam" id="1.10.10.60:FF:000141">
    <property type="entry name" value="TetR family transcriptional regulator"/>
    <property type="match status" value="1"/>
</dbReference>
<gene>
    <name evidence="6" type="ORF">FBZ96_103379</name>
</gene>
<dbReference type="PROSITE" id="PS50977">
    <property type="entry name" value="HTH_TETR_2"/>
    <property type="match status" value="1"/>
</dbReference>
<dbReference type="Proteomes" id="UP000319949">
    <property type="component" value="Unassembled WGS sequence"/>
</dbReference>
<evidence type="ECO:0000256" key="1">
    <source>
        <dbReference type="ARBA" id="ARBA00023015"/>
    </source>
</evidence>
<evidence type="ECO:0000256" key="2">
    <source>
        <dbReference type="ARBA" id="ARBA00023125"/>
    </source>
</evidence>
<dbReference type="InterPro" id="IPR009057">
    <property type="entry name" value="Homeodomain-like_sf"/>
</dbReference>
<dbReference type="InterPro" id="IPR001647">
    <property type="entry name" value="HTH_TetR"/>
</dbReference>
<dbReference type="Pfam" id="PF00440">
    <property type="entry name" value="TetR_N"/>
    <property type="match status" value="1"/>
</dbReference>
<accession>A0A560DWV2</accession>
<organism evidence="6 7">
    <name type="scientific">Bradyrhizobium stylosanthis</name>
    <dbReference type="NCBI Taxonomy" id="1803665"/>
    <lineage>
        <taxon>Bacteria</taxon>
        <taxon>Pseudomonadati</taxon>
        <taxon>Pseudomonadota</taxon>
        <taxon>Alphaproteobacteria</taxon>
        <taxon>Hyphomicrobiales</taxon>
        <taxon>Nitrobacteraceae</taxon>
        <taxon>Bradyrhizobium</taxon>
    </lineage>
</organism>
<dbReference type="STRING" id="1803665.GCA_001641335_00257"/>
<dbReference type="Gene3D" id="1.10.357.10">
    <property type="entry name" value="Tetracycline Repressor, domain 2"/>
    <property type="match status" value="1"/>
</dbReference>
<sequence length="195" mass="21326">MPRQGDSTREQIVVAATRLFYGEGIRAVSMDAVAEKAGVTKKTLYYHFTGKDELVAETIAARDQPTLELYMRWFAETDGSAADKVRGLFTRLGHSVNTPRWRGCGFLRTIAELANTPAHPAVKAGAAHKKRFEAWLATELHAHGVRDAAGLARQILILLDGATTVMLIHRDLAYVETAGQLARGLVEAAQKTGRD</sequence>
<dbReference type="SUPFAM" id="SSF48498">
    <property type="entry name" value="Tetracyclin repressor-like, C-terminal domain"/>
    <property type="match status" value="1"/>
</dbReference>
<dbReference type="GO" id="GO:0003700">
    <property type="term" value="F:DNA-binding transcription factor activity"/>
    <property type="evidence" value="ECO:0007669"/>
    <property type="project" value="TreeGrafter"/>
</dbReference>
<keyword evidence="2 4" id="KW-0238">DNA-binding</keyword>
<keyword evidence="1" id="KW-0805">Transcription regulation</keyword>
<evidence type="ECO:0000259" key="5">
    <source>
        <dbReference type="PROSITE" id="PS50977"/>
    </source>
</evidence>
<name>A0A560DWV2_9BRAD</name>
<evidence type="ECO:0000313" key="7">
    <source>
        <dbReference type="Proteomes" id="UP000319949"/>
    </source>
</evidence>
<evidence type="ECO:0000256" key="3">
    <source>
        <dbReference type="ARBA" id="ARBA00023163"/>
    </source>
</evidence>
<reference evidence="6 7" key="1">
    <citation type="submission" date="2019-06" db="EMBL/GenBank/DDBJ databases">
        <title>Genomic Encyclopedia of Type Strains, Phase IV (KMG-V): Genome sequencing to study the core and pangenomes of soil and plant-associated prokaryotes.</title>
        <authorList>
            <person name="Whitman W."/>
        </authorList>
    </citation>
    <scope>NUCLEOTIDE SEQUENCE [LARGE SCALE GENOMIC DNA]</scope>
    <source>
        <strain evidence="6 7">BR 510</strain>
    </source>
</reference>
<protein>
    <submittedName>
        <fullName evidence="6">TetR family transcriptional regulator</fullName>
    </submittedName>
</protein>
<evidence type="ECO:0000256" key="4">
    <source>
        <dbReference type="PROSITE-ProRule" id="PRU00335"/>
    </source>
</evidence>
<feature type="DNA-binding region" description="H-T-H motif" evidence="4">
    <location>
        <begin position="29"/>
        <end position="48"/>
    </location>
</feature>
<dbReference type="InterPro" id="IPR036271">
    <property type="entry name" value="Tet_transcr_reg_TetR-rel_C_sf"/>
</dbReference>
<dbReference type="PANTHER" id="PTHR30055">
    <property type="entry name" value="HTH-TYPE TRANSCRIPTIONAL REGULATOR RUTR"/>
    <property type="match status" value="1"/>
</dbReference>
<keyword evidence="7" id="KW-1185">Reference proteome</keyword>
<dbReference type="OrthoDB" id="9787680at2"/>
<dbReference type="InterPro" id="IPR050109">
    <property type="entry name" value="HTH-type_TetR-like_transc_reg"/>
</dbReference>
<dbReference type="RefSeq" id="WP_145660759.1">
    <property type="nucleotide sequence ID" value="NZ_VITK01000003.1"/>
</dbReference>
<dbReference type="PANTHER" id="PTHR30055:SF200">
    <property type="entry name" value="HTH-TYPE TRANSCRIPTIONAL REPRESSOR BDCR"/>
    <property type="match status" value="1"/>
</dbReference>